<dbReference type="InterPro" id="IPR013083">
    <property type="entry name" value="Znf_RING/FYVE/PHD"/>
</dbReference>
<evidence type="ECO:0000256" key="7">
    <source>
        <dbReference type="ARBA" id="ARBA00022723"/>
    </source>
</evidence>
<evidence type="ECO:0000256" key="13">
    <source>
        <dbReference type="ARBA" id="ARBA00024209"/>
    </source>
</evidence>
<comment type="caution">
    <text evidence="18">The sequence shown here is derived from an EMBL/GenBank/DDBJ whole genome shotgun (WGS) entry which is preliminary data.</text>
</comment>
<feature type="region of interest" description="Disordered" evidence="15">
    <location>
        <begin position="1"/>
        <end position="20"/>
    </location>
</feature>
<reference evidence="19" key="1">
    <citation type="journal article" date="2016" name="Nature">
        <title>The genome of the seagrass Zostera marina reveals angiosperm adaptation to the sea.</title>
        <authorList>
            <person name="Olsen J.L."/>
            <person name="Rouze P."/>
            <person name="Verhelst B."/>
            <person name="Lin Y.-C."/>
            <person name="Bayer T."/>
            <person name="Collen J."/>
            <person name="Dattolo E."/>
            <person name="De Paoli E."/>
            <person name="Dittami S."/>
            <person name="Maumus F."/>
            <person name="Michel G."/>
            <person name="Kersting A."/>
            <person name="Lauritano C."/>
            <person name="Lohaus R."/>
            <person name="Toepel M."/>
            <person name="Tonon T."/>
            <person name="Vanneste K."/>
            <person name="Amirebrahimi M."/>
            <person name="Brakel J."/>
            <person name="Bostroem C."/>
            <person name="Chovatia M."/>
            <person name="Grimwood J."/>
            <person name="Jenkins J.W."/>
            <person name="Jueterbock A."/>
            <person name="Mraz A."/>
            <person name="Stam W.T."/>
            <person name="Tice H."/>
            <person name="Bornberg-Bauer E."/>
            <person name="Green P.J."/>
            <person name="Pearson G.A."/>
            <person name="Procaccini G."/>
            <person name="Duarte C.M."/>
            <person name="Schmutz J."/>
            <person name="Reusch T.B.H."/>
            <person name="Van de Peer Y."/>
        </authorList>
    </citation>
    <scope>NUCLEOTIDE SEQUENCE [LARGE SCALE GENOMIC DNA]</scope>
    <source>
        <strain evidence="19">cv. Finnish</strain>
    </source>
</reference>
<evidence type="ECO:0000313" key="19">
    <source>
        <dbReference type="Proteomes" id="UP000036987"/>
    </source>
</evidence>
<dbReference type="GO" id="GO:0061630">
    <property type="term" value="F:ubiquitin protein ligase activity"/>
    <property type="evidence" value="ECO:0007669"/>
    <property type="project" value="UniProtKB-EC"/>
</dbReference>
<comment type="similarity">
    <text evidence="13">Belongs to the RING-type zinc finger family. ATL subfamily.</text>
</comment>
<keyword evidence="19" id="KW-1185">Reference proteome</keyword>
<feature type="transmembrane region" description="Helical" evidence="16">
    <location>
        <begin position="50"/>
        <end position="75"/>
    </location>
</feature>
<evidence type="ECO:0000256" key="6">
    <source>
        <dbReference type="ARBA" id="ARBA00022692"/>
    </source>
</evidence>
<evidence type="ECO:0000256" key="12">
    <source>
        <dbReference type="ARBA" id="ARBA00023136"/>
    </source>
</evidence>
<feature type="compositionally biased region" description="Basic and acidic residues" evidence="15">
    <location>
        <begin position="228"/>
        <end position="239"/>
    </location>
</feature>
<evidence type="ECO:0000256" key="5">
    <source>
        <dbReference type="ARBA" id="ARBA00022679"/>
    </source>
</evidence>
<dbReference type="EMBL" id="LFYR01000379">
    <property type="protein sequence ID" value="KMZ74288.1"/>
    <property type="molecule type" value="Genomic_DNA"/>
</dbReference>
<keyword evidence="11 16" id="KW-1133">Transmembrane helix</keyword>
<dbReference type="PANTHER" id="PTHR45768:SF10">
    <property type="entry name" value="RING-H2 FINGER PROTEIN ATL13-RELATED"/>
    <property type="match status" value="1"/>
</dbReference>
<accession>A0A0K9PZ01</accession>
<dbReference type="PANTHER" id="PTHR45768">
    <property type="entry name" value="E3 UBIQUITIN-PROTEIN LIGASE RNF13-LIKE"/>
    <property type="match status" value="1"/>
</dbReference>
<dbReference type="Proteomes" id="UP000036987">
    <property type="component" value="Unassembled WGS sequence"/>
</dbReference>
<dbReference type="STRING" id="29655.A0A0K9PZ01"/>
<evidence type="ECO:0000259" key="17">
    <source>
        <dbReference type="PROSITE" id="PS50089"/>
    </source>
</evidence>
<dbReference type="SMART" id="SM00184">
    <property type="entry name" value="RING"/>
    <property type="match status" value="1"/>
</dbReference>
<dbReference type="CDD" id="cd16461">
    <property type="entry name" value="RING-H2_EL5-like"/>
    <property type="match status" value="1"/>
</dbReference>
<keyword evidence="9" id="KW-0833">Ubl conjugation pathway</keyword>
<evidence type="ECO:0000256" key="11">
    <source>
        <dbReference type="ARBA" id="ARBA00022989"/>
    </source>
</evidence>
<evidence type="ECO:0000256" key="4">
    <source>
        <dbReference type="ARBA" id="ARBA00012483"/>
    </source>
</evidence>
<feature type="region of interest" description="Disordered" evidence="15">
    <location>
        <begin position="228"/>
        <end position="251"/>
    </location>
</feature>
<dbReference type="EC" id="2.3.2.27" evidence="4"/>
<evidence type="ECO:0000256" key="1">
    <source>
        <dbReference type="ARBA" id="ARBA00000900"/>
    </source>
</evidence>
<dbReference type="InterPro" id="IPR001841">
    <property type="entry name" value="Znf_RING"/>
</dbReference>
<dbReference type="Gene3D" id="3.30.40.10">
    <property type="entry name" value="Zinc/RING finger domain, C3HC4 (zinc finger)"/>
    <property type="match status" value="1"/>
</dbReference>
<dbReference type="AlphaFoldDB" id="A0A0K9PZ01"/>
<keyword evidence="7" id="KW-0479">Metal-binding</keyword>
<evidence type="ECO:0000256" key="8">
    <source>
        <dbReference type="ARBA" id="ARBA00022771"/>
    </source>
</evidence>
<comment type="catalytic activity">
    <reaction evidence="1">
        <text>S-ubiquitinyl-[E2 ubiquitin-conjugating enzyme]-L-cysteine + [acceptor protein]-L-lysine = [E2 ubiquitin-conjugating enzyme]-L-cysteine + N(6)-ubiquitinyl-[acceptor protein]-L-lysine.</text>
        <dbReference type="EC" id="2.3.2.27"/>
    </reaction>
</comment>
<name>A0A0K9PZ01_ZOSMR</name>
<organism evidence="18 19">
    <name type="scientific">Zostera marina</name>
    <name type="common">Eelgrass</name>
    <dbReference type="NCBI Taxonomy" id="29655"/>
    <lineage>
        <taxon>Eukaryota</taxon>
        <taxon>Viridiplantae</taxon>
        <taxon>Streptophyta</taxon>
        <taxon>Embryophyta</taxon>
        <taxon>Tracheophyta</taxon>
        <taxon>Spermatophyta</taxon>
        <taxon>Magnoliopsida</taxon>
        <taxon>Liliopsida</taxon>
        <taxon>Zosteraceae</taxon>
        <taxon>Zostera</taxon>
    </lineage>
</organism>
<dbReference type="FunFam" id="3.30.40.10:FF:000231">
    <property type="entry name" value="RING-H2 finger protein ATL46"/>
    <property type="match status" value="1"/>
</dbReference>
<evidence type="ECO:0000256" key="3">
    <source>
        <dbReference type="ARBA" id="ARBA00004906"/>
    </source>
</evidence>
<dbReference type="Pfam" id="PF13639">
    <property type="entry name" value="zf-RING_2"/>
    <property type="match status" value="1"/>
</dbReference>
<evidence type="ECO:0000256" key="15">
    <source>
        <dbReference type="SAM" id="MobiDB-lite"/>
    </source>
</evidence>
<feature type="domain" description="RING-type" evidence="17">
    <location>
        <begin position="132"/>
        <end position="174"/>
    </location>
</feature>
<evidence type="ECO:0000256" key="9">
    <source>
        <dbReference type="ARBA" id="ARBA00022786"/>
    </source>
</evidence>
<gene>
    <name evidence="18" type="ORF">ZOSMA_132G00570</name>
</gene>
<dbReference type="GO" id="GO:0008270">
    <property type="term" value="F:zinc ion binding"/>
    <property type="evidence" value="ECO:0007669"/>
    <property type="project" value="UniProtKB-KW"/>
</dbReference>
<evidence type="ECO:0000256" key="10">
    <source>
        <dbReference type="ARBA" id="ARBA00022833"/>
    </source>
</evidence>
<evidence type="ECO:0000256" key="16">
    <source>
        <dbReference type="SAM" id="Phobius"/>
    </source>
</evidence>
<evidence type="ECO:0000313" key="18">
    <source>
        <dbReference type="EMBL" id="KMZ74288.1"/>
    </source>
</evidence>
<keyword evidence="12 16" id="KW-0472">Membrane</keyword>
<dbReference type="SUPFAM" id="SSF57850">
    <property type="entry name" value="RING/U-box"/>
    <property type="match status" value="1"/>
</dbReference>
<evidence type="ECO:0000256" key="2">
    <source>
        <dbReference type="ARBA" id="ARBA00004167"/>
    </source>
</evidence>
<comment type="pathway">
    <text evidence="3">Protein modification; protein ubiquitination.</text>
</comment>
<comment type="subcellular location">
    <subcellularLocation>
        <location evidence="2">Membrane</location>
        <topology evidence="2">Single-pass membrane protein</topology>
    </subcellularLocation>
</comment>
<keyword evidence="6 16" id="KW-0812">Transmembrane</keyword>
<keyword evidence="8 14" id="KW-0863">Zinc-finger</keyword>
<evidence type="ECO:0000256" key="14">
    <source>
        <dbReference type="PROSITE-ProRule" id="PRU00175"/>
    </source>
</evidence>
<dbReference type="GO" id="GO:0016020">
    <property type="term" value="C:membrane"/>
    <property type="evidence" value="ECO:0007669"/>
    <property type="project" value="UniProtKB-SubCell"/>
</dbReference>
<proteinExistence type="inferred from homology"/>
<keyword evidence="10" id="KW-0862">Zinc</keyword>
<dbReference type="PROSITE" id="PS50089">
    <property type="entry name" value="ZF_RING_2"/>
    <property type="match status" value="1"/>
</dbReference>
<feature type="compositionally biased region" description="Pro residues" evidence="15">
    <location>
        <begin position="241"/>
        <end position="251"/>
    </location>
</feature>
<sequence length="465" mass="51819">METRGRDYSYNFTQSPPPPPVEVEIPPTSSSSSSFLSQYANLDKRISPSVLLIIVVLAFVFFLSGLIHLLIRYFFRGTGRDPEESDTVTALQGQLQQLFNLHDSGVDQSYIDTLPIFFYKSIVGGNKDPFDCAVCLCEFEPEDRLRLLPKCSHAFHIECIDRWLLSHSTCPLCRGSLLMPEFPQTCAPIVLFLESGDSARSSREMIVPDNLGENSHVGFVAADEVSEKTVENNSQKEEVPNTPPVPQPVTPAPETKVVAVKLGKFRNLDKRGEGSTSNSSNIDDRRCFSMGSFEYVMDEKSLVQVAIKPPEKNAKGTKPNRRRLAMSECDCHSERESFRGFDETAIRHPPVAVKRDSYSFSSTWLRGKKLKKPAADTVFGGGGGEEEGGSISTVVVSNMKQEPSRLASEFDSESEFDMDVELGSLNNSNNNNGRVISSRREEMPSFARRTLLWVMGRNQKVVNHI</sequence>
<dbReference type="OrthoDB" id="8062037at2759"/>
<protein>
    <recommendedName>
        <fullName evidence="4">RING-type E3 ubiquitin transferase</fullName>
        <ecNumber evidence="4">2.3.2.27</ecNumber>
    </recommendedName>
</protein>
<keyword evidence="5" id="KW-0808">Transferase</keyword>
<dbReference type="OMA" id="YEYIMDQ"/>